<sequence length="402" mass="46884">MLYFNSIVRGMSVPHTPLTHIPNNYYSRQQLLSNRLDCACTFSPPTIPKSTLSFSVDAEHHNVEQDSFDYLNNVDSLKSNDKERMRRMRIGLANKGRVPWNKGRQHTAETRERIRMRTLEALKDPKVKKKMAEHPRCHSDQIKEKISYSLRRVWEERLKSKRAGEQFFLLWEQNIANAAKKGGSGQDELDWDSYDKIKEQLEFHRILQAEEKEKEKLMAIVGANKFFHLWTEIIAKAAKKGGSGEEELDWDSYEKIKEEMILLNQLQRITEKAKAKEMAKIKAEKEAQIKAIKKVMLTQKRKDLRERTKARENIKNQPYKNAEEDKCAEDVTQEFKLGSKLTKNHVNNIIRSEVAREGDVIYSNFPTHGKLDLELIRREKMQKKVSLADQIQAAKVIKGKLH</sequence>
<dbReference type="KEGG" id="mtr:25502540"/>
<dbReference type="Gramene" id="rna47197">
    <property type="protein sequence ID" value="RHN40947.1"/>
    <property type="gene ID" value="gene47197"/>
</dbReference>
<dbReference type="EnsemblPlants" id="KEH19568">
    <property type="protein sequence ID" value="KEH19568"/>
    <property type="gene ID" value="MTR_8g464010"/>
</dbReference>
<evidence type="ECO:0000313" key="2">
    <source>
        <dbReference type="EMBL" id="KEH19568.1"/>
    </source>
</evidence>
<dbReference type="EMBL" id="CM001224">
    <property type="protein sequence ID" value="KEH19568.1"/>
    <property type="molecule type" value="Genomic_DNA"/>
</dbReference>
<dbReference type="STRING" id="3880.A0A072TRU0"/>
<dbReference type="Proteomes" id="UP000265566">
    <property type="component" value="Chromosome 8"/>
</dbReference>
<evidence type="ECO:0000313" key="4">
    <source>
        <dbReference type="EnsemblPlants" id="KEH19568"/>
    </source>
</evidence>
<name>A0A072TRU0_MEDTR</name>
<gene>
    <name evidence="4" type="primary">25502540</name>
    <name evidence="2" type="ordered locus">MTR_8g464010</name>
    <name evidence="3" type="ORF">MtrunA17_Chr8g0360611</name>
</gene>
<reference evidence="2 5" key="2">
    <citation type="journal article" date="2014" name="BMC Genomics">
        <title>An improved genome release (version Mt4.0) for the model legume Medicago truncatula.</title>
        <authorList>
            <person name="Tang H."/>
            <person name="Krishnakumar V."/>
            <person name="Bidwell S."/>
            <person name="Rosen B."/>
            <person name="Chan A."/>
            <person name="Zhou S."/>
            <person name="Gentzbittel L."/>
            <person name="Childs K.L."/>
            <person name="Yandell M."/>
            <person name="Gundlach H."/>
            <person name="Mayer K.F."/>
            <person name="Schwartz D.C."/>
            <person name="Town C.D."/>
        </authorList>
    </citation>
    <scope>GENOME REANNOTATION</scope>
    <source>
        <strain evidence="2">A17</strain>
        <strain evidence="4 5">cv. Jemalong A17</strain>
    </source>
</reference>
<reference evidence="2 5" key="1">
    <citation type="journal article" date="2011" name="Nature">
        <title>The Medicago genome provides insight into the evolution of rhizobial symbioses.</title>
        <authorList>
            <person name="Young N.D."/>
            <person name="Debelle F."/>
            <person name="Oldroyd G.E."/>
            <person name="Geurts R."/>
            <person name="Cannon S.B."/>
            <person name="Udvardi M.K."/>
            <person name="Benedito V.A."/>
            <person name="Mayer K.F."/>
            <person name="Gouzy J."/>
            <person name="Schoof H."/>
            <person name="Van de Peer Y."/>
            <person name="Proost S."/>
            <person name="Cook D.R."/>
            <person name="Meyers B.C."/>
            <person name="Spannagl M."/>
            <person name="Cheung F."/>
            <person name="De Mita S."/>
            <person name="Krishnakumar V."/>
            <person name="Gundlach H."/>
            <person name="Zhou S."/>
            <person name="Mudge J."/>
            <person name="Bharti A.K."/>
            <person name="Murray J.D."/>
            <person name="Naoumkina M.A."/>
            <person name="Rosen B."/>
            <person name="Silverstein K.A."/>
            <person name="Tang H."/>
            <person name="Rombauts S."/>
            <person name="Zhao P.X."/>
            <person name="Zhou P."/>
            <person name="Barbe V."/>
            <person name="Bardou P."/>
            <person name="Bechner M."/>
            <person name="Bellec A."/>
            <person name="Berger A."/>
            <person name="Berges H."/>
            <person name="Bidwell S."/>
            <person name="Bisseling T."/>
            <person name="Choisne N."/>
            <person name="Couloux A."/>
            <person name="Denny R."/>
            <person name="Deshpande S."/>
            <person name="Dai X."/>
            <person name="Doyle J.J."/>
            <person name="Dudez A.M."/>
            <person name="Farmer A.D."/>
            <person name="Fouteau S."/>
            <person name="Franken C."/>
            <person name="Gibelin C."/>
            <person name="Gish J."/>
            <person name="Goldstein S."/>
            <person name="Gonzalez A.J."/>
            <person name="Green P.J."/>
            <person name="Hallab A."/>
            <person name="Hartog M."/>
            <person name="Hua A."/>
            <person name="Humphray S.J."/>
            <person name="Jeong D.H."/>
            <person name="Jing Y."/>
            <person name="Jocker A."/>
            <person name="Kenton S.M."/>
            <person name="Kim D.J."/>
            <person name="Klee K."/>
            <person name="Lai H."/>
            <person name="Lang C."/>
            <person name="Lin S."/>
            <person name="Macmil S.L."/>
            <person name="Magdelenat G."/>
            <person name="Matthews L."/>
            <person name="McCorrison J."/>
            <person name="Monaghan E.L."/>
            <person name="Mun J.H."/>
            <person name="Najar F.Z."/>
            <person name="Nicholson C."/>
            <person name="Noirot C."/>
            <person name="O'Bleness M."/>
            <person name="Paule C.R."/>
            <person name="Poulain J."/>
            <person name="Prion F."/>
            <person name="Qin B."/>
            <person name="Qu C."/>
            <person name="Retzel E.F."/>
            <person name="Riddle C."/>
            <person name="Sallet E."/>
            <person name="Samain S."/>
            <person name="Samson N."/>
            <person name="Sanders I."/>
            <person name="Saurat O."/>
            <person name="Scarpelli C."/>
            <person name="Schiex T."/>
            <person name="Segurens B."/>
            <person name="Severin A.J."/>
            <person name="Sherrier D.J."/>
            <person name="Shi R."/>
            <person name="Sims S."/>
            <person name="Singer S.R."/>
            <person name="Sinharoy S."/>
            <person name="Sterck L."/>
            <person name="Viollet A."/>
            <person name="Wang B.B."/>
            <person name="Wang K."/>
            <person name="Wang M."/>
            <person name="Wang X."/>
            <person name="Warfsmann J."/>
            <person name="Weissenbach J."/>
            <person name="White D.D."/>
            <person name="White J.D."/>
            <person name="Wiley G.B."/>
            <person name="Wincker P."/>
            <person name="Xing Y."/>
            <person name="Yang L."/>
            <person name="Yao Z."/>
            <person name="Ying F."/>
            <person name="Zhai J."/>
            <person name="Zhou L."/>
            <person name="Zuber A."/>
            <person name="Denarie J."/>
            <person name="Dixon R.A."/>
            <person name="May G.D."/>
            <person name="Schwartz D.C."/>
            <person name="Rogers J."/>
            <person name="Quetier F."/>
            <person name="Town C.D."/>
            <person name="Roe B.A."/>
        </authorList>
    </citation>
    <scope>NUCLEOTIDE SEQUENCE [LARGE SCALE GENOMIC DNA]</scope>
    <source>
        <strain evidence="2">A17</strain>
        <strain evidence="4 5">cv. Jemalong A17</strain>
    </source>
</reference>
<evidence type="ECO:0000313" key="6">
    <source>
        <dbReference type="Proteomes" id="UP000265566"/>
    </source>
</evidence>
<dbReference type="PANTHER" id="PTHR34199">
    <property type="entry name" value="NUMOD3 MOTIF FAMILY PROTEIN, EXPRESSED"/>
    <property type="match status" value="1"/>
</dbReference>
<proteinExistence type="predicted"/>
<keyword evidence="5" id="KW-1185">Reference proteome</keyword>
<dbReference type="HOGENOM" id="CLU_685817_0_0_1"/>
<dbReference type="AlphaFoldDB" id="A0A072TRU0"/>
<reference evidence="6" key="4">
    <citation type="journal article" date="2018" name="Nat. Plants">
        <title>Whole-genome landscape of Medicago truncatula symbiotic genes.</title>
        <authorList>
            <person name="Pecrix Y."/>
            <person name="Staton S.E."/>
            <person name="Sallet E."/>
            <person name="Lelandais-Briere C."/>
            <person name="Moreau S."/>
            <person name="Carrere S."/>
            <person name="Blein T."/>
            <person name="Jardinaud M.F."/>
            <person name="Latrasse D."/>
            <person name="Zouine M."/>
            <person name="Zahm M."/>
            <person name="Kreplak J."/>
            <person name="Mayjonade B."/>
            <person name="Satge C."/>
            <person name="Perez M."/>
            <person name="Cauet S."/>
            <person name="Marande W."/>
            <person name="Chantry-Darmon C."/>
            <person name="Lopez-Roques C."/>
            <person name="Bouchez O."/>
            <person name="Berard A."/>
            <person name="Debelle F."/>
            <person name="Munos S."/>
            <person name="Bendahmane A."/>
            <person name="Berges H."/>
            <person name="Niebel A."/>
            <person name="Buitink J."/>
            <person name="Frugier F."/>
            <person name="Benhamed M."/>
            <person name="Crespi M."/>
            <person name="Gouzy J."/>
            <person name="Gamas P."/>
        </authorList>
    </citation>
    <scope>NUCLEOTIDE SEQUENCE [LARGE SCALE GENOMIC DNA]</scope>
    <source>
        <strain evidence="6">cv. Jemalong A17</strain>
    </source>
</reference>
<dbReference type="GO" id="GO:0003677">
    <property type="term" value="F:DNA binding"/>
    <property type="evidence" value="ECO:0007669"/>
    <property type="project" value="InterPro"/>
</dbReference>
<protein>
    <submittedName>
        <fullName evidence="3">Putative nuclease associated modular domain 3</fullName>
    </submittedName>
</protein>
<dbReference type="OrthoDB" id="6013at2759"/>
<dbReference type="PANTHER" id="PTHR34199:SF1">
    <property type="entry name" value="HISTONE-LYSINE N-METHYLTRANSFERASE, H3 LYSINE-79 SPECIFIC-LIKE PROTEIN"/>
    <property type="match status" value="1"/>
</dbReference>
<evidence type="ECO:0000313" key="3">
    <source>
        <dbReference type="EMBL" id="RHN40947.1"/>
    </source>
</evidence>
<organism evidence="2 5">
    <name type="scientific">Medicago truncatula</name>
    <name type="common">Barrel medic</name>
    <name type="synonym">Medicago tribuloides</name>
    <dbReference type="NCBI Taxonomy" id="3880"/>
    <lineage>
        <taxon>Eukaryota</taxon>
        <taxon>Viridiplantae</taxon>
        <taxon>Streptophyta</taxon>
        <taxon>Embryophyta</taxon>
        <taxon>Tracheophyta</taxon>
        <taxon>Spermatophyta</taxon>
        <taxon>Magnoliopsida</taxon>
        <taxon>eudicotyledons</taxon>
        <taxon>Gunneridae</taxon>
        <taxon>Pentapetalae</taxon>
        <taxon>rosids</taxon>
        <taxon>fabids</taxon>
        <taxon>Fabales</taxon>
        <taxon>Fabaceae</taxon>
        <taxon>Papilionoideae</taxon>
        <taxon>50 kb inversion clade</taxon>
        <taxon>NPAAA clade</taxon>
        <taxon>Hologalegina</taxon>
        <taxon>IRL clade</taxon>
        <taxon>Trifolieae</taxon>
        <taxon>Medicago</taxon>
    </lineage>
</organism>
<reference evidence="3" key="5">
    <citation type="journal article" date="2018" name="Nat. Plants">
        <title>Whole-genome landscape of Medicago truncatula symbiotic genes.</title>
        <authorList>
            <person name="Pecrix Y."/>
            <person name="Gamas P."/>
            <person name="Carrere S."/>
        </authorList>
    </citation>
    <scope>NUCLEOTIDE SEQUENCE</scope>
    <source>
        <tissue evidence="3">Leaves</tissue>
    </source>
</reference>
<reference evidence="4" key="3">
    <citation type="submission" date="2015-04" db="UniProtKB">
        <authorList>
            <consortium name="EnsemblPlants"/>
        </authorList>
    </citation>
    <scope>IDENTIFICATION</scope>
    <source>
        <strain evidence="4">cv. Jemalong A17</strain>
    </source>
</reference>
<dbReference type="InterPro" id="IPR003611">
    <property type="entry name" value="NUMOD3"/>
</dbReference>
<evidence type="ECO:0000313" key="5">
    <source>
        <dbReference type="Proteomes" id="UP000002051"/>
    </source>
</evidence>
<dbReference type="Pfam" id="PF07460">
    <property type="entry name" value="NUMOD3"/>
    <property type="match status" value="1"/>
</dbReference>
<evidence type="ECO:0000259" key="1">
    <source>
        <dbReference type="Pfam" id="PF07460"/>
    </source>
</evidence>
<dbReference type="Proteomes" id="UP000002051">
    <property type="component" value="Chromosome 8"/>
</dbReference>
<accession>A0A072TRU0</accession>
<dbReference type="EMBL" id="PSQE01000008">
    <property type="protein sequence ID" value="RHN40947.1"/>
    <property type="molecule type" value="Genomic_DNA"/>
</dbReference>
<feature type="domain" description="Nuclease associated modular" evidence="1">
    <location>
        <begin position="89"/>
        <end position="115"/>
    </location>
</feature>